<accession>A0ACD1G6H5</accession>
<reference evidence="1" key="1">
    <citation type="submission" date="2018-02" db="EMBL/GenBank/DDBJ databases">
        <title>The genomes of Aspergillus section Nigri reveals drivers in fungal speciation.</title>
        <authorList>
            <consortium name="DOE Joint Genome Institute"/>
            <person name="Vesth T.C."/>
            <person name="Nybo J."/>
            <person name="Theobald S."/>
            <person name="Brandl J."/>
            <person name="Frisvad J.C."/>
            <person name="Nielsen K.F."/>
            <person name="Lyhne E.K."/>
            <person name="Kogle M.E."/>
            <person name="Kuo A."/>
            <person name="Riley R."/>
            <person name="Clum A."/>
            <person name="Nolan M."/>
            <person name="Lipzen A."/>
            <person name="Salamov A."/>
            <person name="Henrissat B."/>
            <person name="Wiebenga A."/>
            <person name="De vries R.P."/>
            <person name="Grigoriev I.V."/>
            <person name="Mortensen U.H."/>
            <person name="Andersen M.R."/>
            <person name="Baker S.E."/>
        </authorList>
    </citation>
    <scope>NUCLEOTIDE SEQUENCE</scope>
    <source>
        <strain evidence="1">CBS 621.78</strain>
    </source>
</reference>
<gene>
    <name evidence="1" type="ORF">BO95DRAFT_474211</name>
</gene>
<dbReference type="EMBL" id="KZ825350">
    <property type="protein sequence ID" value="RAH44822.1"/>
    <property type="molecule type" value="Genomic_DNA"/>
</dbReference>
<name>A0ACD1G6H5_9EURO</name>
<evidence type="ECO:0000313" key="1">
    <source>
        <dbReference type="EMBL" id="RAH44822.1"/>
    </source>
</evidence>
<organism evidence="1 2">
    <name type="scientific">Aspergillus brunneoviolaceus CBS 621.78</name>
    <dbReference type="NCBI Taxonomy" id="1450534"/>
    <lineage>
        <taxon>Eukaryota</taxon>
        <taxon>Fungi</taxon>
        <taxon>Dikarya</taxon>
        <taxon>Ascomycota</taxon>
        <taxon>Pezizomycotina</taxon>
        <taxon>Eurotiomycetes</taxon>
        <taxon>Eurotiomycetidae</taxon>
        <taxon>Eurotiales</taxon>
        <taxon>Aspergillaceae</taxon>
        <taxon>Aspergillus</taxon>
        <taxon>Aspergillus subgen. Circumdati</taxon>
    </lineage>
</organism>
<dbReference type="Proteomes" id="UP000249057">
    <property type="component" value="Unassembled WGS sequence"/>
</dbReference>
<proteinExistence type="predicted"/>
<keyword evidence="2" id="KW-1185">Reference proteome</keyword>
<evidence type="ECO:0000313" key="2">
    <source>
        <dbReference type="Proteomes" id="UP000249057"/>
    </source>
</evidence>
<protein>
    <submittedName>
        <fullName evidence="1">Uncharacterized protein</fullName>
    </submittedName>
</protein>
<sequence length="287" mass="33585">MADISLVQRTGSHHVARVRTPALVGLNNTLLTEQTTVLSDQLPPIPRVAHPRVHQFWGIIHTHLRRFSRSYCSWVGITYDNQIAQLPFGLVLKWSDGTRLEEVLAIQVARQAGLPVPRVICYGKHADSPHAPVSILMARFPGKELGQVYDTLSDEEKEMVFRQLDRFLTYIRNRENPWGESRICLIAYQKAINRARKMDKLSHRIVFTHGDFKHYNIMVREKRITGFLNWESAGWYSEYREFTTVLRFTPEDFWWYHFVVELGGKSYLRELDRERALTCLTSASYYW</sequence>